<dbReference type="Proteomes" id="UP000199029">
    <property type="component" value="Unassembled WGS sequence"/>
</dbReference>
<dbReference type="RefSeq" id="WP_092678840.1">
    <property type="nucleotide sequence ID" value="NZ_FOXS01000010.1"/>
</dbReference>
<protein>
    <submittedName>
        <fullName evidence="2">Uncharacterized protein</fullName>
    </submittedName>
</protein>
<gene>
    <name evidence="2" type="ORF">SAMN04515668_4804</name>
</gene>
<feature type="region of interest" description="Disordered" evidence="1">
    <location>
        <begin position="120"/>
        <end position="139"/>
    </location>
</feature>
<reference evidence="3" key="1">
    <citation type="submission" date="2016-10" db="EMBL/GenBank/DDBJ databases">
        <authorList>
            <person name="Varghese N."/>
            <person name="Submissions S."/>
        </authorList>
    </citation>
    <scope>NUCLEOTIDE SEQUENCE [LARGE SCALE GENOMIC DNA]</scope>
    <source>
        <strain evidence="3">OR362-8,ATCC BAA-1266,JCM 13504</strain>
    </source>
</reference>
<feature type="compositionally biased region" description="Basic and acidic residues" evidence="1">
    <location>
        <begin position="122"/>
        <end position="139"/>
    </location>
</feature>
<organism evidence="2 3">
    <name type="scientific">Hymenobacter arizonensis</name>
    <name type="common">Siccationidurans arizonensis</name>
    <dbReference type="NCBI Taxonomy" id="1227077"/>
    <lineage>
        <taxon>Bacteria</taxon>
        <taxon>Pseudomonadati</taxon>
        <taxon>Bacteroidota</taxon>
        <taxon>Cytophagia</taxon>
        <taxon>Cytophagales</taxon>
        <taxon>Hymenobacteraceae</taxon>
        <taxon>Hymenobacter</taxon>
    </lineage>
</organism>
<dbReference type="AlphaFoldDB" id="A0A1I6BNA0"/>
<dbReference type="OrthoDB" id="9925791at2"/>
<keyword evidence="3" id="KW-1185">Reference proteome</keyword>
<evidence type="ECO:0000313" key="2">
    <source>
        <dbReference type="EMBL" id="SFQ82406.1"/>
    </source>
</evidence>
<dbReference type="EMBL" id="FOXS01000010">
    <property type="protein sequence ID" value="SFQ82406.1"/>
    <property type="molecule type" value="Genomic_DNA"/>
</dbReference>
<dbReference type="PROSITE" id="PS51257">
    <property type="entry name" value="PROKAR_LIPOPROTEIN"/>
    <property type="match status" value="1"/>
</dbReference>
<evidence type="ECO:0000256" key="1">
    <source>
        <dbReference type="SAM" id="MobiDB-lite"/>
    </source>
</evidence>
<evidence type="ECO:0000313" key="3">
    <source>
        <dbReference type="Proteomes" id="UP000199029"/>
    </source>
</evidence>
<proteinExistence type="predicted"/>
<name>A0A1I6BNA0_HYMAR</name>
<accession>A0A1I6BNA0</accession>
<sequence>MRTLKGPLLSALLVATSACDATNYQRIDEHFEFGYTDRTDYTNVYCGGLPVIPGGCDEAKWAGDLIVARGLRSSHPYDWSPQAKAVPGPMLYFIIHKTEYLTNTAAQELNDGFEGPLSEAEFSARDPLPKKPFRTTKDW</sequence>